<dbReference type="RefSeq" id="XP_001482159.2">
    <property type="nucleotide sequence ID" value="XM_001482109.1"/>
</dbReference>
<name>A5DPH8_PICGU</name>
<dbReference type="AlphaFoldDB" id="A5DPH8"/>
<dbReference type="OrthoDB" id="5595695at2759"/>
<dbReference type="InterPro" id="IPR006680">
    <property type="entry name" value="Amidohydro-rel"/>
</dbReference>
<dbReference type="PANTHER" id="PTHR43135:SF3">
    <property type="entry name" value="ALPHA-D-RIBOSE 1-METHYLPHOSPHONATE 5-TRIPHOSPHATE DIPHOSPHATASE"/>
    <property type="match status" value="1"/>
</dbReference>
<protein>
    <recommendedName>
        <fullName evidence="2">Amidohydrolase-related domain-containing protein</fullName>
    </recommendedName>
</protein>
<keyword evidence="4" id="KW-1185">Reference proteome</keyword>
<reference evidence="3 4" key="1">
    <citation type="journal article" date="2009" name="Nature">
        <title>Evolution of pathogenicity and sexual reproduction in eight Candida genomes.</title>
        <authorList>
            <person name="Butler G."/>
            <person name="Rasmussen M.D."/>
            <person name="Lin M.F."/>
            <person name="Santos M.A."/>
            <person name="Sakthikumar S."/>
            <person name="Munro C.A."/>
            <person name="Rheinbay E."/>
            <person name="Grabherr M."/>
            <person name="Forche A."/>
            <person name="Reedy J.L."/>
            <person name="Agrafioti I."/>
            <person name="Arnaud M.B."/>
            <person name="Bates S."/>
            <person name="Brown A.J."/>
            <person name="Brunke S."/>
            <person name="Costanzo M.C."/>
            <person name="Fitzpatrick D.A."/>
            <person name="de Groot P.W."/>
            <person name="Harris D."/>
            <person name="Hoyer L.L."/>
            <person name="Hube B."/>
            <person name="Klis F.M."/>
            <person name="Kodira C."/>
            <person name="Lennard N."/>
            <person name="Logue M.E."/>
            <person name="Martin R."/>
            <person name="Neiman A.M."/>
            <person name="Nikolaou E."/>
            <person name="Quail M.A."/>
            <person name="Quinn J."/>
            <person name="Santos M.C."/>
            <person name="Schmitzberger F.F."/>
            <person name="Sherlock G."/>
            <person name="Shah P."/>
            <person name="Silverstein K.A."/>
            <person name="Skrzypek M.S."/>
            <person name="Soll D."/>
            <person name="Staggs R."/>
            <person name="Stansfield I."/>
            <person name="Stumpf M.P."/>
            <person name="Sudbery P.E."/>
            <person name="Srikantha T."/>
            <person name="Zeng Q."/>
            <person name="Berman J."/>
            <person name="Berriman M."/>
            <person name="Heitman J."/>
            <person name="Gow N.A."/>
            <person name="Lorenz M.C."/>
            <person name="Birren B.W."/>
            <person name="Kellis M."/>
            <person name="Cuomo C.A."/>
        </authorList>
    </citation>
    <scope>NUCLEOTIDE SEQUENCE [LARGE SCALE GENOMIC DNA]</scope>
    <source>
        <strain evidence="4">ATCC 6260 / CBS 566 / DSM 6381 / JCM 1539 / NBRC 10279 / NRRL Y-324</strain>
    </source>
</reference>
<dbReference type="HOGENOM" id="CLU_006273_2_0_1"/>
<sequence>MTHIFNTVQELIELKKRYRRVFFISFVLAIVTIIAILKDLQNSVQAEHVDDVLEFCKTSTIKPHYSPDRKRINERNVLFNHESFLLSNATIIDGDGTILKDMDILVKNSTIVRLGKKLSLTESYSTFLDLNGSFVSPGLVDIHSHFGTRVQPQLKATEDTNEFSGPITPYVRAIDGLDPQDPELESLVASGVTSHLVLTGSRNLLSGESYAIKMHRSPNNLVDELLIQYNANIGEDNKPIRWFKMAYGENEKSSHAPGYPVSRMGEAWDLRKVFQEGQALVQKQDEWCRSPQLQKTEYPRDFELDNVAAILRGDFNINVHVYETYDIEALLRIADEFGFHIGSFHHALSSWKVLELLKNHNSSVAIFADEWGKKKEMSEGTVYAPKILSDYGIPVSIKTDHPALPGQDLLYYAQIAHSFGLAPEKAISAITSVPALTMGMGHRIGYVREGYDADLVVWDNHPLILGAKAKEVLVDGIPIFNFTKISGKDKYEVPKQRKQHRNDAQHKEHLLFWALSTVLVMI</sequence>
<dbReference type="VEuPathDB" id="FungiDB:PGUG_05179"/>
<accession>A5DPH8</accession>
<dbReference type="InterPro" id="IPR051781">
    <property type="entry name" value="Metallo-dep_Hydrolase"/>
</dbReference>
<dbReference type="GeneID" id="5124487"/>
<dbReference type="SUPFAM" id="SSF51556">
    <property type="entry name" value="Metallo-dependent hydrolases"/>
    <property type="match status" value="1"/>
</dbReference>
<dbReference type="EMBL" id="CH408161">
    <property type="protein sequence ID" value="EDK41081.2"/>
    <property type="molecule type" value="Genomic_DNA"/>
</dbReference>
<dbReference type="GO" id="GO:0016810">
    <property type="term" value="F:hydrolase activity, acting on carbon-nitrogen (but not peptide) bonds"/>
    <property type="evidence" value="ECO:0007669"/>
    <property type="project" value="InterPro"/>
</dbReference>
<feature type="domain" description="Amidohydrolase-related" evidence="2">
    <location>
        <begin position="355"/>
        <end position="477"/>
    </location>
</feature>
<dbReference type="KEGG" id="pgu:PGUG_05179"/>
<keyword evidence="1" id="KW-1133">Transmembrane helix</keyword>
<organism evidence="3 4">
    <name type="scientific">Meyerozyma guilliermondii (strain ATCC 6260 / CBS 566 / DSM 6381 / JCM 1539 / NBRC 10279 / NRRL Y-324)</name>
    <name type="common">Yeast</name>
    <name type="synonym">Candida guilliermondii</name>
    <dbReference type="NCBI Taxonomy" id="294746"/>
    <lineage>
        <taxon>Eukaryota</taxon>
        <taxon>Fungi</taxon>
        <taxon>Dikarya</taxon>
        <taxon>Ascomycota</taxon>
        <taxon>Saccharomycotina</taxon>
        <taxon>Pichiomycetes</taxon>
        <taxon>Debaryomycetaceae</taxon>
        <taxon>Meyerozyma</taxon>
    </lineage>
</organism>
<gene>
    <name evidence="3" type="ORF">PGUG_05179</name>
</gene>
<evidence type="ECO:0000313" key="4">
    <source>
        <dbReference type="Proteomes" id="UP000001997"/>
    </source>
</evidence>
<evidence type="ECO:0000259" key="2">
    <source>
        <dbReference type="Pfam" id="PF01979"/>
    </source>
</evidence>
<evidence type="ECO:0000313" key="3">
    <source>
        <dbReference type="EMBL" id="EDK41081.2"/>
    </source>
</evidence>
<keyword evidence="1" id="KW-0812">Transmembrane</keyword>
<dbReference type="OMA" id="HIGMWED"/>
<dbReference type="InterPro" id="IPR032466">
    <property type="entry name" value="Metal_Hydrolase"/>
</dbReference>
<dbReference type="eggNOG" id="ENOG502QQ9Z">
    <property type="taxonomic scope" value="Eukaryota"/>
</dbReference>
<dbReference type="Pfam" id="PF01979">
    <property type="entry name" value="Amidohydro_1"/>
    <property type="match status" value="1"/>
</dbReference>
<evidence type="ECO:0000256" key="1">
    <source>
        <dbReference type="SAM" id="Phobius"/>
    </source>
</evidence>
<feature type="transmembrane region" description="Helical" evidence="1">
    <location>
        <begin position="21"/>
        <end position="37"/>
    </location>
</feature>
<dbReference type="InParanoid" id="A5DPH8"/>
<dbReference type="SUPFAM" id="SSF51338">
    <property type="entry name" value="Composite domain of metallo-dependent hydrolases"/>
    <property type="match status" value="1"/>
</dbReference>
<dbReference type="InterPro" id="IPR011059">
    <property type="entry name" value="Metal-dep_hydrolase_composite"/>
</dbReference>
<keyword evidence="1" id="KW-0472">Membrane</keyword>
<dbReference type="Proteomes" id="UP000001997">
    <property type="component" value="Unassembled WGS sequence"/>
</dbReference>
<dbReference type="PANTHER" id="PTHR43135">
    <property type="entry name" value="ALPHA-D-RIBOSE 1-METHYLPHOSPHONATE 5-TRIPHOSPHATE DIPHOSPHATASE"/>
    <property type="match status" value="1"/>
</dbReference>
<dbReference type="Gene3D" id="3.20.20.140">
    <property type="entry name" value="Metal-dependent hydrolases"/>
    <property type="match status" value="1"/>
</dbReference>
<proteinExistence type="predicted"/>